<feature type="binding site" description="axial binding residue" evidence="21">
    <location>
        <position position="736"/>
    </location>
    <ligand>
        <name>methylcob(III)alamin</name>
        <dbReference type="ChEBI" id="CHEBI:28115"/>
    </ligand>
    <ligandPart>
        <name>Co</name>
        <dbReference type="ChEBI" id="CHEBI:27638"/>
    </ligandPart>
</feature>
<evidence type="ECO:0000256" key="23">
    <source>
        <dbReference type="PROSITE-ProRule" id="PRU00333"/>
    </source>
</evidence>
<dbReference type="Gene3D" id="3.20.20.20">
    <property type="entry name" value="Dihydropteroate synthase-like"/>
    <property type="match status" value="1"/>
</dbReference>
<dbReference type="PANTHER" id="PTHR45833:SF1">
    <property type="entry name" value="METHIONINE SYNTHASE"/>
    <property type="match status" value="1"/>
</dbReference>
<protein>
    <recommendedName>
        <fullName evidence="7 19">Methionine synthase</fullName>
        <ecNumber evidence="6 19">2.1.1.13</ecNumber>
    </recommendedName>
    <alternativeName>
        <fullName evidence="20">5-methyltetrahydrofolate--homocysteine methyltransferase</fullName>
    </alternativeName>
</protein>
<dbReference type="GO" id="GO:0031419">
    <property type="term" value="F:cobalamin binding"/>
    <property type="evidence" value="ECO:0007669"/>
    <property type="project" value="UniProtKB-UniRule"/>
</dbReference>
<dbReference type="SUPFAM" id="SSF51717">
    <property type="entry name" value="Dihydropteroate synthetase-like"/>
    <property type="match status" value="1"/>
</dbReference>
<dbReference type="FunFam" id="3.20.20.330:FF:000001">
    <property type="entry name" value="Methionine synthase"/>
    <property type="match status" value="1"/>
</dbReference>
<evidence type="ECO:0000256" key="20">
    <source>
        <dbReference type="PIRNR" id="PIRNR000381"/>
    </source>
</evidence>
<feature type="binding site" evidence="21 23">
    <location>
        <position position="289"/>
    </location>
    <ligand>
        <name>Zn(2+)</name>
        <dbReference type="ChEBI" id="CHEBI:29105"/>
    </ligand>
</feature>
<dbReference type="GO" id="GO:0032259">
    <property type="term" value="P:methylation"/>
    <property type="evidence" value="ECO:0007669"/>
    <property type="project" value="UniProtKB-KW"/>
</dbReference>
<dbReference type="Gene3D" id="3.40.50.280">
    <property type="entry name" value="Cobalamin-binding domain"/>
    <property type="match status" value="1"/>
</dbReference>
<dbReference type="InterPro" id="IPR036594">
    <property type="entry name" value="Meth_synthase_dom"/>
</dbReference>
<feature type="domain" description="Hcy-binding" evidence="24">
    <location>
        <begin position="1"/>
        <end position="303"/>
    </location>
</feature>
<dbReference type="Proteomes" id="UP000238701">
    <property type="component" value="Unassembled WGS sequence"/>
</dbReference>
<comment type="pathway">
    <text evidence="4 20">Amino-acid biosynthesis; L-methionine biosynthesis via de novo pathway; L-methionine from L-homocysteine (MetH route): step 1/1.</text>
</comment>
<dbReference type="Pfam" id="PF02310">
    <property type="entry name" value="B12-binding"/>
    <property type="match status" value="1"/>
</dbReference>
<dbReference type="InterPro" id="IPR003759">
    <property type="entry name" value="Cbl-bd_cap"/>
</dbReference>
<comment type="function">
    <text evidence="18 20">Catalyzes the transfer of a methyl group from methyl-cobalamin to homocysteine, yielding enzyme-bound cob(I)alamin and methionine. Subsequently, remethylates the cofactor using methyltetrahydrofolate.</text>
</comment>
<accession>A0A2U3L8J7</accession>
<evidence type="ECO:0000256" key="22">
    <source>
        <dbReference type="PIRSR" id="PIRSR000381-2"/>
    </source>
</evidence>
<keyword evidence="15 20" id="KW-0862">Zinc</keyword>
<feature type="binding site" evidence="22">
    <location>
        <position position="1120"/>
    </location>
    <ligand>
        <name>S-adenosyl-L-methionine</name>
        <dbReference type="ChEBI" id="CHEBI:59789"/>
    </ligand>
</feature>
<evidence type="ECO:0000259" key="26">
    <source>
        <dbReference type="PROSITE" id="PS50974"/>
    </source>
</evidence>
<keyword evidence="13 20" id="KW-0479">Metal-binding</keyword>
<dbReference type="PROSITE" id="PS50970">
    <property type="entry name" value="HCY"/>
    <property type="match status" value="1"/>
</dbReference>
<comment type="cofactor">
    <cofactor evidence="3 20 21">
        <name>methylcob(III)alamin</name>
        <dbReference type="ChEBI" id="CHEBI:28115"/>
    </cofactor>
</comment>
<evidence type="ECO:0000313" key="29">
    <source>
        <dbReference type="EMBL" id="SPF48255.1"/>
    </source>
</evidence>
<dbReference type="OrthoDB" id="9803687at2"/>
<evidence type="ECO:0000256" key="16">
    <source>
        <dbReference type="ARBA" id="ARBA00023167"/>
    </source>
</evidence>
<feature type="domain" description="AdoMet activation" evidence="26">
    <location>
        <begin position="871"/>
        <end position="1178"/>
    </location>
</feature>
<evidence type="ECO:0000259" key="25">
    <source>
        <dbReference type="PROSITE" id="PS50972"/>
    </source>
</evidence>
<dbReference type="SUPFAM" id="SSF56507">
    <property type="entry name" value="Methionine synthase activation domain-like"/>
    <property type="match status" value="1"/>
</dbReference>
<dbReference type="GO" id="GO:0005829">
    <property type="term" value="C:cytosol"/>
    <property type="evidence" value="ECO:0007669"/>
    <property type="project" value="TreeGrafter"/>
</dbReference>
<dbReference type="Pfam" id="PF02574">
    <property type="entry name" value="S-methyl_trans"/>
    <property type="match status" value="1"/>
</dbReference>
<evidence type="ECO:0000259" key="24">
    <source>
        <dbReference type="PROSITE" id="PS50970"/>
    </source>
</evidence>
<dbReference type="GO" id="GO:0046653">
    <property type="term" value="P:tetrahydrofolate metabolic process"/>
    <property type="evidence" value="ECO:0007669"/>
    <property type="project" value="TreeGrafter"/>
</dbReference>
<dbReference type="SUPFAM" id="SSF52242">
    <property type="entry name" value="Cobalamin (vitamin B12)-binding domain"/>
    <property type="match status" value="1"/>
</dbReference>
<dbReference type="UniPathway" id="UPA00051">
    <property type="reaction ID" value="UER00081"/>
</dbReference>
<feature type="domain" description="Pterin-binding" evidence="25">
    <location>
        <begin position="334"/>
        <end position="595"/>
    </location>
</feature>
<feature type="binding site" evidence="21 23">
    <location>
        <position position="288"/>
    </location>
    <ligand>
        <name>Zn(2+)</name>
        <dbReference type="ChEBI" id="CHEBI:29105"/>
    </ligand>
</feature>
<feature type="binding site" evidence="22">
    <location>
        <begin position="733"/>
        <end position="737"/>
    </location>
    <ligand>
        <name>methylcob(III)alamin</name>
        <dbReference type="ChEBI" id="CHEBI:28115"/>
    </ligand>
</feature>
<keyword evidence="9 20" id="KW-0028">Amino-acid biosynthesis</keyword>
<evidence type="ECO:0000256" key="12">
    <source>
        <dbReference type="ARBA" id="ARBA00022691"/>
    </source>
</evidence>
<comment type="catalytic activity">
    <reaction evidence="1 20">
        <text>(6S)-5-methyl-5,6,7,8-tetrahydrofolate + L-homocysteine = (6S)-5,6,7,8-tetrahydrofolate + L-methionine</text>
        <dbReference type="Rhea" id="RHEA:11172"/>
        <dbReference type="ChEBI" id="CHEBI:18608"/>
        <dbReference type="ChEBI" id="CHEBI:57453"/>
        <dbReference type="ChEBI" id="CHEBI:57844"/>
        <dbReference type="ChEBI" id="CHEBI:58199"/>
        <dbReference type="EC" id="2.1.1.13"/>
    </reaction>
</comment>
<dbReference type="GO" id="GO:0050667">
    <property type="term" value="P:homocysteine metabolic process"/>
    <property type="evidence" value="ECO:0007669"/>
    <property type="project" value="TreeGrafter"/>
</dbReference>
<evidence type="ECO:0000259" key="28">
    <source>
        <dbReference type="PROSITE" id="PS51337"/>
    </source>
</evidence>
<comment type="similarity">
    <text evidence="5">Belongs to the vitamin-B12 dependent methionine synthase family.</text>
</comment>
<keyword evidence="16 20" id="KW-0486">Methionine biosynthesis</keyword>
<keyword evidence="14" id="KW-0677">Repeat</keyword>
<dbReference type="InterPro" id="IPR003726">
    <property type="entry name" value="HCY_dom"/>
</dbReference>
<dbReference type="Pfam" id="PF02607">
    <property type="entry name" value="B12-binding_2"/>
    <property type="match status" value="1"/>
</dbReference>
<dbReference type="EMBL" id="OMOD01000180">
    <property type="protein sequence ID" value="SPF48255.1"/>
    <property type="molecule type" value="Genomic_DNA"/>
</dbReference>
<evidence type="ECO:0000256" key="18">
    <source>
        <dbReference type="ARBA" id="ARBA00025552"/>
    </source>
</evidence>
<gene>
    <name evidence="29" type="primary">metH</name>
    <name evidence="29" type="ORF">SBA1_820057</name>
</gene>
<evidence type="ECO:0000256" key="4">
    <source>
        <dbReference type="ARBA" id="ARBA00005178"/>
    </source>
</evidence>
<feature type="binding site" evidence="22">
    <location>
        <position position="781"/>
    </location>
    <ligand>
        <name>methylcob(III)alamin</name>
        <dbReference type="ChEBI" id="CHEBI:28115"/>
    </ligand>
</feature>
<dbReference type="PROSITE" id="PS51337">
    <property type="entry name" value="B12_BINDING_NTER"/>
    <property type="match status" value="1"/>
</dbReference>
<evidence type="ECO:0000259" key="27">
    <source>
        <dbReference type="PROSITE" id="PS51332"/>
    </source>
</evidence>
<evidence type="ECO:0000256" key="17">
    <source>
        <dbReference type="ARBA" id="ARBA00023285"/>
    </source>
</evidence>
<evidence type="ECO:0000256" key="10">
    <source>
        <dbReference type="ARBA" id="ARBA00022628"/>
    </source>
</evidence>
<proteinExistence type="inferred from homology"/>
<evidence type="ECO:0000256" key="6">
    <source>
        <dbReference type="ARBA" id="ARBA00012032"/>
    </source>
</evidence>
<dbReference type="InterPro" id="IPR050554">
    <property type="entry name" value="Met_Synthase/Corrinoid"/>
</dbReference>
<dbReference type="GO" id="GO:0008705">
    <property type="term" value="F:methionine synthase activity"/>
    <property type="evidence" value="ECO:0007669"/>
    <property type="project" value="UniProtKB-UniRule"/>
</dbReference>
<evidence type="ECO:0000256" key="19">
    <source>
        <dbReference type="NCBIfam" id="TIGR02082"/>
    </source>
</evidence>
<comment type="cofactor">
    <cofactor evidence="2 20 23">
        <name>Zn(2+)</name>
        <dbReference type="ChEBI" id="CHEBI:29105"/>
    </cofactor>
</comment>
<dbReference type="InterPro" id="IPR037010">
    <property type="entry name" value="VitB12-dep_Met_synth_activ_sf"/>
</dbReference>
<dbReference type="Pfam" id="PF00809">
    <property type="entry name" value="Pterin_bind"/>
    <property type="match status" value="1"/>
</dbReference>
<dbReference type="InterPro" id="IPR006158">
    <property type="entry name" value="Cobalamin-bd"/>
</dbReference>
<evidence type="ECO:0000256" key="21">
    <source>
        <dbReference type="PIRSR" id="PIRSR000381-1"/>
    </source>
</evidence>
<dbReference type="InterPro" id="IPR011005">
    <property type="entry name" value="Dihydropteroate_synth-like_sf"/>
</dbReference>
<evidence type="ECO:0000256" key="14">
    <source>
        <dbReference type="ARBA" id="ARBA00022737"/>
    </source>
</evidence>
<evidence type="ECO:0000256" key="15">
    <source>
        <dbReference type="ARBA" id="ARBA00022833"/>
    </source>
</evidence>
<comment type="domain">
    <text evidence="20">Modular enzyme with four functionally distinct domains. The isolated Hcy-binding domain catalyzes methyl transfer from free methylcobalamin to homocysteine. The Hcy-binding domain in association with the pterin-binding domain catalyzes the methylation of cob(I)alamin by methyltetrahydrofolate and the methylation of homocysteine. The B12-binding domain binds the cofactor. The AdoMet activation domain binds S-adenosyl-L-methionine. Under aerobic conditions cob(I)alamin can be converted to inactive cob(II)alamin. Reductive methylation by S-adenosyl-L-methionine and flavodoxin regenerates methylcobalamin.</text>
</comment>
<dbReference type="FunFam" id="3.20.20.20:FF:000007">
    <property type="entry name" value="Methionine synthase"/>
    <property type="match status" value="1"/>
</dbReference>
<dbReference type="InterPro" id="IPR004223">
    <property type="entry name" value="VitB12-dep_Met_synth_activ_dom"/>
</dbReference>
<dbReference type="InterPro" id="IPR011822">
    <property type="entry name" value="MetH"/>
</dbReference>
<dbReference type="PANTHER" id="PTHR45833">
    <property type="entry name" value="METHIONINE SYNTHASE"/>
    <property type="match status" value="1"/>
</dbReference>
<evidence type="ECO:0000256" key="7">
    <source>
        <dbReference type="ARBA" id="ARBA00013998"/>
    </source>
</evidence>
<organism evidence="29 30">
    <name type="scientific">Candidatus Sulfotelmatobacter kueseliae</name>
    <dbReference type="NCBI Taxonomy" id="2042962"/>
    <lineage>
        <taxon>Bacteria</taxon>
        <taxon>Pseudomonadati</taxon>
        <taxon>Acidobacteriota</taxon>
        <taxon>Terriglobia</taxon>
        <taxon>Terriglobales</taxon>
        <taxon>Candidatus Korobacteraceae</taxon>
        <taxon>Candidatus Sulfotelmatobacter</taxon>
    </lineage>
</organism>
<evidence type="ECO:0000256" key="3">
    <source>
        <dbReference type="ARBA" id="ARBA00001956"/>
    </source>
</evidence>
<dbReference type="InterPro" id="IPR036724">
    <property type="entry name" value="Cobalamin-bd_sf"/>
</dbReference>
<dbReference type="Gene3D" id="1.10.1240.10">
    <property type="entry name" value="Methionine synthase domain"/>
    <property type="match status" value="1"/>
</dbReference>
<evidence type="ECO:0000256" key="5">
    <source>
        <dbReference type="ARBA" id="ARBA00010398"/>
    </source>
</evidence>
<dbReference type="PROSITE" id="PS50972">
    <property type="entry name" value="PTERIN_BINDING"/>
    <property type="match status" value="1"/>
</dbReference>
<dbReference type="Pfam" id="PF02965">
    <property type="entry name" value="Met_synt_B12"/>
    <property type="match status" value="1"/>
</dbReference>
<evidence type="ECO:0000256" key="9">
    <source>
        <dbReference type="ARBA" id="ARBA00022605"/>
    </source>
</evidence>
<dbReference type="PROSITE" id="PS50974">
    <property type="entry name" value="ADOMET_ACTIVATION"/>
    <property type="match status" value="1"/>
</dbReference>
<keyword evidence="12 20" id="KW-0949">S-adenosyl-L-methionine</keyword>
<dbReference type="SUPFAM" id="SSF82282">
    <property type="entry name" value="Homocysteine S-methyltransferase"/>
    <property type="match status" value="1"/>
</dbReference>
<feature type="binding site" evidence="22">
    <location>
        <begin position="1175"/>
        <end position="1176"/>
    </location>
    <ligand>
        <name>S-adenosyl-L-methionine</name>
        <dbReference type="ChEBI" id="CHEBI:59789"/>
    </ligand>
</feature>
<dbReference type="SUPFAM" id="SSF47644">
    <property type="entry name" value="Methionine synthase domain"/>
    <property type="match status" value="1"/>
</dbReference>
<dbReference type="EC" id="2.1.1.13" evidence="6 19"/>
<evidence type="ECO:0000256" key="13">
    <source>
        <dbReference type="ARBA" id="ARBA00022723"/>
    </source>
</evidence>
<name>A0A2U3L8J7_9BACT</name>
<dbReference type="Gene3D" id="3.10.196.10">
    <property type="entry name" value="Vitamin B12-dependent methionine synthase, activation domain"/>
    <property type="match status" value="1"/>
</dbReference>
<dbReference type="NCBIfam" id="TIGR02082">
    <property type="entry name" value="metH"/>
    <property type="match status" value="1"/>
</dbReference>
<evidence type="ECO:0000256" key="2">
    <source>
        <dbReference type="ARBA" id="ARBA00001947"/>
    </source>
</evidence>
<reference evidence="30" key="1">
    <citation type="submission" date="2018-02" db="EMBL/GenBank/DDBJ databases">
        <authorList>
            <person name="Hausmann B."/>
        </authorList>
    </citation>
    <scope>NUCLEOTIDE SEQUENCE [LARGE SCALE GENOMIC DNA]</scope>
    <source>
        <strain evidence="30">Peat soil MAG SbA1</strain>
    </source>
</reference>
<sequence>MTDFLQTVNERVVIYDGAMGTNIQVRNPSVDDFWGKEGCNELLVLSRPDIIKDIHASFFQVGCDVVETNTFGATRVVLAEYDLQDKVAELNLVAARLAREVAQQYSSKDKLRFVAGSIGPTTKLPSLGHITFDAMAAGYEEQAAALIEGGVDVLLIETSQDLLQAKAALAGVFDAMRNAGKRLPVTVQVTLEATGTMLLGTEIGAALTALEPYDVDIIGLNCATGPVEMNDAVRFLGANSTKHVSVLPNAGLPQNEGGRAVYKLKPEELASYHKHFVADYGVRVVGGCCGTSPEHLKAVVEAVSGVEPAKRDVKRVGAASSAYSSVPLDLEPKPLIVAEEMNTTTRVEHFRNLVRAKKNDEILALAKRLVNNGSHMLDLCCAIVGEDEKGYMTSILEKIATRVPAPILVDSTEADVVEEALKRIPGRAIINSINLEDGEKRTSKVLPMAKRYGAAVIALTIDEEGMALTVDKKVAIAHRIFDLATRKYGLDGTDLIFDALTLPISTGQEEYRTAGMETLKAVERIKKELPTVKTILGVSNISFGLDAYPRRVLNSVFMHEAVDHGLDMAIVNYTKIYPLYKIPQQEVEFARKLIYRDASAGDPLQNYMAHFAGLKGKPAASTTAHVDTLSVEDKLKFAIINGEKSVGAGANKKSLEALLEEALASYSPLELINTVLLDGMKTVGDLFGARKMQLPSVLDSAGVMKQAVAYLEPKMEKKAASQKGTIVLATVKGDVHDIGKNLVDIILSNNGFKVINLGIKQPGDAIIRAAQEHEADAIGLSGLLVKSTLEMKYVIQDLERQKLEFPVICGGAALTRKYVEDDLRREYANAVFYADDAFAGLHIMEDLATENSAREARLREGRTVKDYAKAAAVDEETGPVFAERSPVVGDAPNIPAPAFWGVRVRTDYDLREVFRYINETALFKNQWQLKTASQADYVRLVEEKFRPILRGLEDEVAGSGLFEPKAVYAYFPAQSDGNDVVVYEPGPCGPGTPAREPSLRSAGQPGAAVPTRELLRFTFPRQKEGRRLCISDFFAPKASGKMDVIGLSLVTIGPKATIETQRLFEGGEYTKYLYLHGLSVETAEALAELHHKKMREELGIAGEDAPEIRDLFHQKYRGSRYSFGYPSCPNLEDQTKLFALLRPEENIGVRLTSAFLLEPEQSTSAIVVHHPGAKYFVV</sequence>
<feature type="binding site" evidence="21 23">
    <location>
        <position position="222"/>
    </location>
    <ligand>
        <name>Zn(2+)</name>
        <dbReference type="ChEBI" id="CHEBI:29105"/>
    </ligand>
</feature>
<keyword evidence="11 20" id="KW-0808">Transferase</keyword>
<dbReference type="AlphaFoldDB" id="A0A2U3L8J7"/>
<evidence type="ECO:0000256" key="11">
    <source>
        <dbReference type="ARBA" id="ARBA00022679"/>
    </source>
</evidence>
<keyword evidence="17 20" id="KW-0170">Cobalt</keyword>
<feature type="domain" description="B12-binding N-terminal" evidence="28">
    <location>
        <begin position="622"/>
        <end position="723"/>
    </location>
</feature>
<dbReference type="PROSITE" id="PS51332">
    <property type="entry name" value="B12_BINDING"/>
    <property type="match status" value="1"/>
</dbReference>
<feature type="binding site" evidence="22">
    <location>
        <position position="837"/>
    </location>
    <ligand>
        <name>methylcob(III)alamin</name>
        <dbReference type="ChEBI" id="CHEBI:28115"/>
    </ligand>
</feature>
<dbReference type="GO" id="GO:0008270">
    <property type="term" value="F:zinc ion binding"/>
    <property type="evidence" value="ECO:0007669"/>
    <property type="project" value="UniProtKB-UniRule"/>
</dbReference>
<keyword evidence="8 20" id="KW-0489">Methyltransferase</keyword>
<evidence type="ECO:0000256" key="1">
    <source>
        <dbReference type="ARBA" id="ARBA00001700"/>
    </source>
</evidence>
<keyword evidence="10 20" id="KW-0846">Cobalamin</keyword>
<dbReference type="InterPro" id="IPR000489">
    <property type="entry name" value="Pterin-binding_dom"/>
</dbReference>
<evidence type="ECO:0000313" key="30">
    <source>
        <dbReference type="Proteomes" id="UP000238701"/>
    </source>
</evidence>
<dbReference type="SMART" id="SM01018">
    <property type="entry name" value="B12-binding_2"/>
    <property type="match status" value="1"/>
</dbReference>
<feature type="domain" description="B12-binding" evidence="27">
    <location>
        <begin position="723"/>
        <end position="858"/>
    </location>
</feature>
<dbReference type="Gene3D" id="3.20.20.330">
    <property type="entry name" value="Homocysteine-binding-like domain"/>
    <property type="match status" value="1"/>
</dbReference>
<dbReference type="InterPro" id="IPR036589">
    <property type="entry name" value="HCY_dom_sf"/>
</dbReference>
<evidence type="ECO:0000256" key="8">
    <source>
        <dbReference type="ARBA" id="ARBA00022603"/>
    </source>
</evidence>
<dbReference type="PIRSF" id="PIRSF000381">
    <property type="entry name" value="MetH"/>
    <property type="match status" value="1"/>
</dbReference>